<name>A0A164P0L9_9NOCA</name>
<feature type="signal peptide" evidence="1">
    <location>
        <begin position="1"/>
        <end position="24"/>
    </location>
</feature>
<dbReference type="AlphaFoldDB" id="A0A164P0L9"/>
<dbReference type="Proteomes" id="UP000076512">
    <property type="component" value="Unassembled WGS sequence"/>
</dbReference>
<accession>A0A164P0L9</accession>
<keyword evidence="3" id="KW-1185">Reference proteome</keyword>
<reference evidence="2 3" key="1">
    <citation type="submission" date="2016-04" db="EMBL/GenBank/DDBJ databases">
        <authorList>
            <person name="Evans L.H."/>
            <person name="Alamgir A."/>
            <person name="Owens N."/>
            <person name="Weber N.D."/>
            <person name="Virtaneva K."/>
            <person name="Barbian K."/>
            <person name="Babar A."/>
            <person name="Rosenke K."/>
        </authorList>
    </citation>
    <scope>NUCLEOTIDE SEQUENCE [LARGE SCALE GENOMIC DNA]</scope>
    <source>
        <strain evidence="2 3">IFM 0406</strain>
    </source>
</reference>
<comment type="caution">
    <text evidence="2">The sequence shown here is derived from an EMBL/GenBank/DDBJ whole genome shotgun (WGS) entry which is preliminary data.</text>
</comment>
<protein>
    <submittedName>
        <fullName evidence="2">Uncharacterized protein</fullName>
    </submittedName>
</protein>
<organism evidence="2 3">
    <name type="scientific">Nocardia terpenica</name>
    <dbReference type="NCBI Taxonomy" id="455432"/>
    <lineage>
        <taxon>Bacteria</taxon>
        <taxon>Bacillati</taxon>
        <taxon>Actinomycetota</taxon>
        <taxon>Actinomycetes</taxon>
        <taxon>Mycobacteriales</taxon>
        <taxon>Nocardiaceae</taxon>
        <taxon>Nocardia</taxon>
    </lineage>
</organism>
<gene>
    <name evidence="2" type="ORF">AWN90_23385</name>
</gene>
<feature type="chain" id="PRO_5039310380" evidence="1">
    <location>
        <begin position="25"/>
        <end position="79"/>
    </location>
</feature>
<dbReference type="EMBL" id="LWGR01000004">
    <property type="protein sequence ID" value="KZM74957.1"/>
    <property type="molecule type" value="Genomic_DNA"/>
</dbReference>
<sequence length="79" mass="7712">MRCTASIACNLAAFAAVVSARSFAPLTRPGRTDSLGLSGSGAVDFGTGGTATANASAALYIESSRNPADSATCPVCSPA</sequence>
<keyword evidence="1" id="KW-0732">Signal</keyword>
<evidence type="ECO:0000313" key="2">
    <source>
        <dbReference type="EMBL" id="KZM74957.1"/>
    </source>
</evidence>
<proteinExistence type="predicted"/>
<evidence type="ECO:0000313" key="3">
    <source>
        <dbReference type="Proteomes" id="UP000076512"/>
    </source>
</evidence>
<evidence type="ECO:0000256" key="1">
    <source>
        <dbReference type="SAM" id="SignalP"/>
    </source>
</evidence>